<dbReference type="EMBL" id="WJQU01000001">
    <property type="protein sequence ID" value="KAJ6649523.1"/>
    <property type="molecule type" value="Genomic_DNA"/>
</dbReference>
<dbReference type="OrthoDB" id="7907111at2759"/>
<dbReference type="Gene3D" id="3.40.50.1820">
    <property type="entry name" value="alpha/beta hydrolase"/>
    <property type="match status" value="1"/>
</dbReference>
<organism evidence="2 3">
    <name type="scientific">Pseudolycoriella hygida</name>
    <dbReference type="NCBI Taxonomy" id="35572"/>
    <lineage>
        <taxon>Eukaryota</taxon>
        <taxon>Metazoa</taxon>
        <taxon>Ecdysozoa</taxon>
        <taxon>Arthropoda</taxon>
        <taxon>Hexapoda</taxon>
        <taxon>Insecta</taxon>
        <taxon>Pterygota</taxon>
        <taxon>Neoptera</taxon>
        <taxon>Endopterygota</taxon>
        <taxon>Diptera</taxon>
        <taxon>Nematocera</taxon>
        <taxon>Sciaroidea</taxon>
        <taxon>Sciaridae</taxon>
        <taxon>Pseudolycoriella</taxon>
    </lineage>
</organism>
<dbReference type="SUPFAM" id="SSF53474">
    <property type="entry name" value="alpha/beta-Hydrolases"/>
    <property type="match status" value="1"/>
</dbReference>
<evidence type="ECO:0008006" key="4">
    <source>
        <dbReference type="Google" id="ProtNLM"/>
    </source>
</evidence>
<keyword evidence="1" id="KW-0732">Signal</keyword>
<feature type="chain" id="PRO_5040312404" description="Lipase domain-containing protein" evidence="1">
    <location>
        <begin position="24"/>
        <end position="314"/>
    </location>
</feature>
<reference evidence="2" key="1">
    <citation type="submission" date="2022-07" db="EMBL/GenBank/DDBJ databases">
        <authorList>
            <person name="Trinca V."/>
            <person name="Uliana J.V.C."/>
            <person name="Torres T.T."/>
            <person name="Ward R.J."/>
            <person name="Monesi N."/>
        </authorList>
    </citation>
    <scope>NUCLEOTIDE SEQUENCE</scope>
    <source>
        <strain evidence="2">HSMRA1968</strain>
        <tissue evidence="2">Whole embryos</tissue>
    </source>
</reference>
<proteinExistence type="predicted"/>
<evidence type="ECO:0000313" key="2">
    <source>
        <dbReference type="EMBL" id="KAJ6649523.1"/>
    </source>
</evidence>
<gene>
    <name evidence="2" type="ORF">Bhyg_04759</name>
</gene>
<evidence type="ECO:0000313" key="3">
    <source>
        <dbReference type="Proteomes" id="UP001151699"/>
    </source>
</evidence>
<comment type="caution">
    <text evidence="2">The sequence shown here is derived from an EMBL/GenBank/DDBJ whole genome shotgun (WGS) entry which is preliminary data.</text>
</comment>
<evidence type="ECO:0000256" key="1">
    <source>
        <dbReference type="SAM" id="SignalP"/>
    </source>
</evidence>
<dbReference type="Proteomes" id="UP001151699">
    <property type="component" value="Chromosome A"/>
</dbReference>
<feature type="signal peptide" evidence="1">
    <location>
        <begin position="1"/>
        <end position="23"/>
    </location>
</feature>
<protein>
    <recommendedName>
        <fullName evidence="4">Lipase domain-containing protein</fullName>
    </recommendedName>
</protein>
<accession>A0A9Q0S9U6</accession>
<name>A0A9Q0S9U6_9DIPT</name>
<dbReference type="AlphaFoldDB" id="A0A9Q0S9U6"/>
<sequence length="314" mass="34951">MNLQPKMFLYILFILSQIGTSLAATPATRYESNIIFFGFNDRSLATSSFVSTFNSLIRSKCNVNGLFTIIVHAEGENRDTPWVYAMIKKFLHYRGGCVFLMDYGYYAKSNSLVLHSHFDGIVEVLKRKMQQIGAYNRQLCFGSGFGARLCVAAGKAIGNSVIDRMELCDPSRTVFNNGFDPNPKPAAKNVACINTSSDLGTSTYNCHQNFRMGLCGRSQPAAGPPPLNSHGLCPYFYILAFNNNFVPNNVHKCTSTRLATMSSAVKMGYNARFNRTLVRGDVFIATAKHIPFIVKNGIIDNQMTAMMDYINRKI</sequence>
<keyword evidence="3" id="KW-1185">Reference proteome</keyword>
<dbReference type="InterPro" id="IPR029058">
    <property type="entry name" value="AB_hydrolase_fold"/>
</dbReference>